<dbReference type="Proteomes" id="UP001500067">
    <property type="component" value="Unassembled WGS sequence"/>
</dbReference>
<dbReference type="EMBL" id="BAABFA010000008">
    <property type="protein sequence ID" value="GAA4462796.1"/>
    <property type="molecule type" value="Genomic_DNA"/>
</dbReference>
<comment type="caution">
    <text evidence="2">The sequence shown here is derived from an EMBL/GenBank/DDBJ whole genome shotgun (WGS) entry which is preliminary data.</text>
</comment>
<evidence type="ECO:0000313" key="3">
    <source>
        <dbReference type="Proteomes" id="UP001500067"/>
    </source>
</evidence>
<protein>
    <submittedName>
        <fullName evidence="2">Uncharacterized protein</fullName>
    </submittedName>
</protein>
<name>A0ABP8NAN1_9BACT</name>
<organism evidence="2 3">
    <name type="scientific">Nemorincola caseinilytica</name>
    <dbReference type="NCBI Taxonomy" id="2054315"/>
    <lineage>
        <taxon>Bacteria</taxon>
        <taxon>Pseudomonadati</taxon>
        <taxon>Bacteroidota</taxon>
        <taxon>Chitinophagia</taxon>
        <taxon>Chitinophagales</taxon>
        <taxon>Chitinophagaceae</taxon>
        <taxon>Nemorincola</taxon>
    </lineage>
</organism>
<keyword evidence="3" id="KW-1185">Reference proteome</keyword>
<sequence length="183" mass="20637">MFRKTLFILFVLPVMGAAIMMSCGKADGYICNMNTRFDIERDSVSPRTKPMTIVLEAYQKLTSNCSAPIVNPFLSTSYAMQPACIKWLNDIKWSTLTISFDRPLPMGGDTLHAGANFIDHPLINGRNKFKKETDCHAVTYRQVLSADIVRKIAFDTGIYQMSVHCETSDNRIIDQVSAIVFER</sequence>
<dbReference type="RefSeq" id="WP_345079490.1">
    <property type="nucleotide sequence ID" value="NZ_BAABFA010000008.1"/>
</dbReference>
<evidence type="ECO:0000256" key="1">
    <source>
        <dbReference type="SAM" id="SignalP"/>
    </source>
</evidence>
<dbReference type="PROSITE" id="PS51257">
    <property type="entry name" value="PROKAR_LIPOPROTEIN"/>
    <property type="match status" value="1"/>
</dbReference>
<evidence type="ECO:0000313" key="2">
    <source>
        <dbReference type="EMBL" id="GAA4462796.1"/>
    </source>
</evidence>
<feature type="signal peptide" evidence="1">
    <location>
        <begin position="1"/>
        <end position="26"/>
    </location>
</feature>
<proteinExistence type="predicted"/>
<accession>A0ABP8NAN1</accession>
<gene>
    <name evidence="2" type="ORF">GCM10023093_10030</name>
</gene>
<reference evidence="3" key="1">
    <citation type="journal article" date="2019" name="Int. J. Syst. Evol. Microbiol.">
        <title>The Global Catalogue of Microorganisms (GCM) 10K type strain sequencing project: providing services to taxonomists for standard genome sequencing and annotation.</title>
        <authorList>
            <consortium name="The Broad Institute Genomics Platform"/>
            <consortium name="The Broad Institute Genome Sequencing Center for Infectious Disease"/>
            <person name="Wu L."/>
            <person name="Ma J."/>
        </authorList>
    </citation>
    <scope>NUCLEOTIDE SEQUENCE [LARGE SCALE GENOMIC DNA]</scope>
    <source>
        <strain evidence="3">JCM 32105</strain>
    </source>
</reference>
<keyword evidence="1" id="KW-0732">Signal</keyword>
<feature type="chain" id="PRO_5046337166" evidence="1">
    <location>
        <begin position="27"/>
        <end position="183"/>
    </location>
</feature>